<dbReference type="HOGENOM" id="CLU_591886_0_0_1"/>
<dbReference type="EMBL" id="KE504247">
    <property type="protein sequence ID" value="EPS94029.1"/>
    <property type="molecule type" value="Genomic_DNA"/>
</dbReference>
<sequence length="462" mass="49761">MRPEEVQNTWQEGGHLMREAEERSKAKMSRAHGQQPESQNEPSVRAADDGIIDSEFLRWIRQFSRPELEILVFRLQKQLKARDQTIEVTSNTLFTLVYALTDLTNGHGRVSALLLEHIVAHALDCSDVTACYLTMYTTYAYLGSCNLTCTAIISALLSYVDIAINGSANNMGGRPNTSSDDMFDGGGTESAMVELVERAGAARTANAHNSPARRARSELGPAAQGRMPQIATLATAHVQHSALHDARKLSWTPAAQALCFGGAIKSLRETGGCGNSGKVSKTKFEGRVQNMIGEEWGPPPGQVLAVVECRSSKQGRAHLVAQDEMEKAHQPDPVEPSPPLPVRASSTQGLTFVNVDKDEKELPRMIVGSEASVRIRLPRVIMKATASTGIAPDIVYLGYGVPAASYSSVANTDTVFIPKGLGFASPPSCDASIHAPFTPAGVHRLAIVRIREVLPAMIVSLA</sequence>
<accession>S8F504</accession>
<evidence type="ECO:0000256" key="1">
    <source>
        <dbReference type="SAM" id="MobiDB-lite"/>
    </source>
</evidence>
<keyword evidence="3" id="KW-1185">Reference proteome</keyword>
<name>S8F504_FOMSC</name>
<feature type="compositionally biased region" description="Basic and acidic residues" evidence="1">
    <location>
        <begin position="15"/>
        <end position="25"/>
    </location>
</feature>
<dbReference type="InParanoid" id="S8F504"/>
<reference evidence="2 3" key="1">
    <citation type="journal article" date="2012" name="Science">
        <title>The Paleozoic origin of enzymatic lignin decomposition reconstructed from 31 fungal genomes.</title>
        <authorList>
            <person name="Floudas D."/>
            <person name="Binder M."/>
            <person name="Riley R."/>
            <person name="Barry K."/>
            <person name="Blanchette R.A."/>
            <person name="Henrissat B."/>
            <person name="Martinez A.T."/>
            <person name="Otillar R."/>
            <person name="Spatafora J.W."/>
            <person name="Yadav J.S."/>
            <person name="Aerts A."/>
            <person name="Benoit I."/>
            <person name="Boyd A."/>
            <person name="Carlson A."/>
            <person name="Copeland A."/>
            <person name="Coutinho P.M."/>
            <person name="de Vries R.P."/>
            <person name="Ferreira P."/>
            <person name="Findley K."/>
            <person name="Foster B."/>
            <person name="Gaskell J."/>
            <person name="Glotzer D."/>
            <person name="Gorecki P."/>
            <person name="Heitman J."/>
            <person name="Hesse C."/>
            <person name="Hori C."/>
            <person name="Igarashi K."/>
            <person name="Jurgens J.A."/>
            <person name="Kallen N."/>
            <person name="Kersten P."/>
            <person name="Kohler A."/>
            <person name="Kuees U."/>
            <person name="Kumar T.K.A."/>
            <person name="Kuo A."/>
            <person name="LaButti K."/>
            <person name="Larrondo L.F."/>
            <person name="Lindquist E."/>
            <person name="Ling A."/>
            <person name="Lombard V."/>
            <person name="Lucas S."/>
            <person name="Lundell T."/>
            <person name="Martin R."/>
            <person name="McLaughlin D.J."/>
            <person name="Morgenstern I."/>
            <person name="Morin E."/>
            <person name="Murat C."/>
            <person name="Nagy L.G."/>
            <person name="Nolan M."/>
            <person name="Ohm R.A."/>
            <person name="Patyshakuliyeva A."/>
            <person name="Rokas A."/>
            <person name="Ruiz-Duenas F.J."/>
            <person name="Sabat G."/>
            <person name="Salamov A."/>
            <person name="Samejima M."/>
            <person name="Schmutz J."/>
            <person name="Slot J.C."/>
            <person name="St John F."/>
            <person name="Stenlid J."/>
            <person name="Sun H."/>
            <person name="Sun S."/>
            <person name="Syed K."/>
            <person name="Tsang A."/>
            <person name="Wiebenga A."/>
            <person name="Young D."/>
            <person name="Pisabarro A."/>
            <person name="Eastwood D.C."/>
            <person name="Martin F."/>
            <person name="Cullen D."/>
            <person name="Grigoriev I.V."/>
            <person name="Hibbett D.S."/>
        </authorList>
    </citation>
    <scope>NUCLEOTIDE SEQUENCE</scope>
    <source>
        <strain evidence="3">FP-58527</strain>
    </source>
</reference>
<evidence type="ECO:0000313" key="3">
    <source>
        <dbReference type="Proteomes" id="UP000015241"/>
    </source>
</evidence>
<protein>
    <submittedName>
        <fullName evidence="2">Uncharacterized protein</fullName>
    </submittedName>
</protein>
<organism evidence="2 3">
    <name type="scientific">Fomitopsis schrenkii</name>
    <name type="common">Brown rot fungus</name>
    <dbReference type="NCBI Taxonomy" id="2126942"/>
    <lineage>
        <taxon>Eukaryota</taxon>
        <taxon>Fungi</taxon>
        <taxon>Dikarya</taxon>
        <taxon>Basidiomycota</taxon>
        <taxon>Agaricomycotina</taxon>
        <taxon>Agaricomycetes</taxon>
        <taxon>Polyporales</taxon>
        <taxon>Fomitopsis</taxon>
    </lineage>
</organism>
<gene>
    <name evidence="2" type="ORF">FOMPIDRAFT_1020281</name>
</gene>
<feature type="compositionally biased region" description="Polar residues" evidence="1">
    <location>
        <begin position="1"/>
        <end position="11"/>
    </location>
</feature>
<feature type="region of interest" description="Disordered" evidence="1">
    <location>
        <begin position="1"/>
        <end position="45"/>
    </location>
</feature>
<evidence type="ECO:0000313" key="2">
    <source>
        <dbReference type="EMBL" id="EPS94029.1"/>
    </source>
</evidence>
<proteinExistence type="predicted"/>
<dbReference type="Proteomes" id="UP000015241">
    <property type="component" value="Unassembled WGS sequence"/>
</dbReference>
<dbReference type="AlphaFoldDB" id="S8F504"/>